<proteinExistence type="predicted"/>
<comment type="caution">
    <text evidence="2">The sequence shown here is derived from an EMBL/GenBank/DDBJ whole genome shotgun (WGS) entry which is preliminary data.</text>
</comment>
<dbReference type="Proteomes" id="UP000295703">
    <property type="component" value="Unassembled WGS sequence"/>
</dbReference>
<evidence type="ECO:0000313" key="2">
    <source>
        <dbReference type="EMBL" id="TDZ37786.1"/>
    </source>
</evidence>
<evidence type="ECO:0000313" key="3">
    <source>
        <dbReference type="Proteomes" id="UP000295703"/>
    </source>
</evidence>
<feature type="region of interest" description="Disordered" evidence="1">
    <location>
        <begin position="1"/>
        <end position="76"/>
    </location>
</feature>
<evidence type="ECO:0000256" key="1">
    <source>
        <dbReference type="SAM" id="MobiDB-lite"/>
    </source>
</evidence>
<organism evidence="2 3">
    <name type="scientific">Colletotrichum trifolii</name>
    <dbReference type="NCBI Taxonomy" id="5466"/>
    <lineage>
        <taxon>Eukaryota</taxon>
        <taxon>Fungi</taxon>
        <taxon>Dikarya</taxon>
        <taxon>Ascomycota</taxon>
        <taxon>Pezizomycotina</taxon>
        <taxon>Sordariomycetes</taxon>
        <taxon>Hypocreomycetidae</taxon>
        <taxon>Glomerellales</taxon>
        <taxon>Glomerellaceae</taxon>
        <taxon>Colletotrichum</taxon>
        <taxon>Colletotrichum orbiculare species complex</taxon>
    </lineage>
</organism>
<keyword evidence="3" id="KW-1185">Reference proteome</keyword>
<protein>
    <submittedName>
        <fullName evidence="2">Uncharacterized protein</fullName>
    </submittedName>
</protein>
<feature type="compositionally biased region" description="Polar residues" evidence="1">
    <location>
        <begin position="40"/>
        <end position="52"/>
    </location>
</feature>
<dbReference type="AlphaFoldDB" id="A0A4R8QKY1"/>
<reference evidence="2 3" key="1">
    <citation type="submission" date="2018-12" db="EMBL/GenBank/DDBJ databases">
        <title>Genome sequence and assembly of Colletotrichum trifolii.</title>
        <authorList>
            <person name="Gan P."/>
            <person name="Shirasu K."/>
        </authorList>
    </citation>
    <scope>NUCLEOTIDE SEQUENCE [LARGE SCALE GENOMIC DNA]</scope>
    <source>
        <strain evidence="2 3">543-2</strain>
    </source>
</reference>
<dbReference type="EMBL" id="RYZW01000214">
    <property type="protein sequence ID" value="TDZ37786.1"/>
    <property type="molecule type" value="Genomic_DNA"/>
</dbReference>
<sequence length="104" mass="11493">MKMPMAWLTFSPRPLGDATTQGKQPSMSPPWRPSHPQCHSCHSTSISRSPGTPQRPPRRRSCAASSRPTAVFPPSPTRVCLQVHSYSQRPSATGRTRSDFSDFS</sequence>
<gene>
    <name evidence="2" type="ORF">CTRI78_v011012</name>
</gene>
<accession>A0A4R8QKY1</accession>
<name>A0A4R8QKY1_COLTR</name>